<dbReference type="SUPFAM" id="SSF52166">
    <property type="entry name" value="Ribosomal protein L4"/>
    <property type="match status" value="1"/>
</dbReference>
<accession>A0A084F1R6</accession>
<dbReference type="PANTHER" id="PTHR10746">
    <property type="entry name" value="50S RIBOSOMAL PROTEIN L4"/>
    <property type="match status" value="1"/>
</dbReference>
<comment type="subunit">
    <text evidence="5">Part of the 50S ribosomal subunit.</text>
</comment>
<protein>
    <recommendedName>
        <fullName evidence="4 5">Large ribosomal subunit protein uL4</fullName>
    </recommendedName>
</protein>
<evidence type="ECO:0000313" key="7">
    <source>
        <dbReference type="EMBL" id="KEZ24158.1"/>
    </source>
</evidence>
<organism evidence="7 8">
    <name type="scientific">Ureaplasma diversum NCTC 246</name>
    <dbReference type="NCBI Taxonomy" id="1188241"/>
    <lineage>
        <taxon>Bacteria</taxon>
        <taxon>Bacillati</taxon>
        <taxon>Mycoplasmatota</taxon>
        <taxon>Mycoplasmoidales</taxon>
        <taxon>Mycoplasmoidaceae</taxon>
        <taxon>Ureaplasma</taxon>
    </lineage>
</organism>
<evidence type="ECO:0000256" key="4">
    <source>
        <dbReference type="ARBA" id="ARBA00035244"/>
    </source>
</evidence>
<comment type="caution">
    <text evidence="7">The sequence shown here is derived from an EMBL/GenBank/DDBJ whole genome shotgun (WGS) entry which is preliminary data.</text>
</comment>
<dbReference type="GO" id="GO:0019843">
    <property type="term" value="F:rRNA binding"/>
    <property type="evidence" value="ECO:0007669"/>
    <property type="project" value="UniProtKB-UniRule"/>
</dbReference>
<keyword evidence="5" id="KW-0694">RNA-binding</keyword>
<sequence length="211" mass="23418">MAKIKLLTIDGNVAKDLEITSDLFVEQPHKQAMFDVVISENAAERQGTHSTLTKGEVRGGGKKPFRQKHTGRARAGSTRNPHWTGGGVAFGPKPNRNYTKKVNRKIRLLAFKSALSVKLMEQNLFALEANAKLEVPSTKKIVNFISNANLDNKKVLFVLDDNNENISKSANNLPKVVSKKWNQVSVRDILHSNVLVVAEEAFANYARKVSQ</sequence>
<feature type="compositionally biased region" description="Basic residues" evidence="6">
    <location>
        <begin position="60"/>
        <end position="72"/>
    </location>
</feature>
<feature type="region of interest" description="Disordered" evidence="6">
    <location>
        <begin position="45"/>
        <end position="96"/>
    </location>
</feature>
<evidence type="ECO:0000256" key="5">
    <source>
        <dbReference type="HAMAP-Rule" id="MF_01328"/>
    </source>
</evidence>
<evidence type="ECO:0000256" key="3">
    <source>
        <dbReference type="ARBA" id="ARBA00023274"/>
    </source>
</evidence>
<dbReference type="RefSeq" id="WP_038101563.1">
    <property type="nucleotide sequence ID" value="NZ_JFDP01000002.1"/>
</dbReference>
<dbReference type="GO" id="GO:0005840">
    <property type="term" value="C:ribosome"/>
    <property type="evidence" value="ECO:0007669"/>
    <property type="project" value="UniProtKB-KW"/>
</dbReference>
<keyword evidence="2 5" id="KW-0689">Ribosomal protein</keyword>
<evidence type="ECO:0000313" key="8">
    <source>
        <dbReference type="Proteomes" id="UP000028537"/>
    </source>
</evidence>
<dbReference type="OrthoDB" id="9803201at2"/>
<name>A0A084F1R6_9BACT</name>
<keyword evidence="3 5" id="KW-0687">Ribonucleoprotein</keyword>
<gene>
    <name evidence="5 7" type="primary">rplD</name>
    <name evidence="7" type="ORF">UDIV_0440</name>
</gene>
<dbReference type="Pfam" id="PF00573">
    <property type="entry name" value="Ribosomal_L4"/>
    <property type="match status" value="1"/>
</dbReference>
<dbReference type="InterPro" id="IPR023574">
    <property type="entry name" value="Ribosomal_uL4_dom_sf"/>
</dbReference>
<evidence type="ECO:0000256" key="1">
    <source>
        <dbReference type="ARBA" id="ARBA00010528"/>
    </source>
</evidence>
<dbReference type="GO" id="GO:0003735">
    <property type="term" value="F:structural constituent of ribosome"/>
    <property type="evidence" value="ECO:0007669"/>
    <property type="project" value="InterPro"/>
</dbReference>
<dbReference type="Gene3D" id="3.40.1370.10">
    <property type="match status" value="1"/>
</dbReference>
<dbReference type="NCBIfam" id="TIGR03953">
    <property type="entry name" value="rplD_bact"/>
    <property type="match status" value="1"/>
</dbReference>
<dbReference type="InterPro" id="IPR013005">
    <property type="entry name" value="Ribosomal_uL4-like"/>
</dbReference>
<dbReference type="InterPro" id="IPR002136">
    <property type="entry name" value="Ribosomal_uL4"/>
</dbReference>
<dbReference type="PANTHER" id="PTHR10746:SF6">
    <property type="entry name" value="LARGE RIBOSOMAL SUBUNIT PROTEIN UL4M"/>
    <property type="match status" value="1"/>
</dbReference>
<dbReference type="Proteomes" id="UP000028537">
    <property type="component" value="Unassembled WGS sequence"/>
</dbReference>
<comment type="similarity">
    <text evidence="1 5">Belongs to the universal ribosomal protein uL4 family.</text>
</comment>
<proteinExistence type="inferred from homology"/>
<keyword evidence="5" id="KW-0699">rRNA-binding</keyword>
<evidence type="ECO:0000256" key="6">
    <source>
        <dbReference type="SAM" id="MobiDB-lite"/>
    </source>
</evidence>
<keyword evidence="8" id="KW-1185">Reference proteome</keyword>
<dbReference type="EMBL" id="JFDP01000002">
    <property type="protein sequence ID" value="KEZ24158.1"/>
    <property type="molecule type" value="Genomic_DNA"/>
</dbReference>
<dbReference type="HAMAP" id="MF_01328_B">
    <property type="entry name" value="Ribosomal_uL4_B"/>
    <property type="match status" value="1"/>
</dbReference>
<dbReference type="GO" id="GO:0006412">
    <property type="term" value="P:translation"/>
    <property type="evidence" value="ECO:0007669"/>
    <property type="project" value="UniProtKB-UniRule"/>
</dbReference>
<evidence type="ECO:0000256" key="2">
    <source>
        <dbReference type="ARBA" id="ARBA00022980"/>
    </source>
</evidence>
<reference evidence="7 8" key="1">
    <citation type="submission" date="2014-02" db="EMBL/GenBank/DDBJ databases">
        <title>Genome sequence of Ureaplasma diversum strain 246.</title>
        <authorList>
            <person name="Sirand-Pugnet P."/>
            <person name="Breton M."/>
            <person name="Dordet-Frisoni E."/>
            <person name="Baranowski E."/>
            <person name="Barre A."/>
            <person name="Couture C."/>
            <person name="Dupuy V."/>
            <person name="Gaurivaud P."/>
            <person name="Jacob D."/>
            <person name="Lemaitre C."/>
            <person name="Manso-Silvan L."/>
            <person name="Nikolski M."/>
            <person name="Nouvel L.-X."/>
            <person name="Poumarat F."/>
            <person name="Tardy F."/>
            <person name="Thebault P."/>
            <person name="Theil S."/>
            <person name="Citti C."/>
            <person name="Thiaucourt F."/>
            <person name="Blanchard A."/>
        </authorList>
    </citation>
    <scope>NUCLEOTIDE SEQUENCE [LARGE SCALE GENOMIC DNA]</scope>
    <source>
        <strain evidence="7 8">NCTC 246</strain>
    </source>
</reference>
<dbReference type="AlphaFoldDB" id="A0A084F1R6"/>
<dbReference type="eggNOG" id="COG0088">
    <property type="taxonomic scope" value="Bacteria"/>
</dbReference>
<comment type="function">
    <text evidence="5">One of the primary rRNA binding proteins, this protein initially binds near the 5'-end of the 23S rRNA. It is important during the early stages of 50S assembly. It makes multiple contacts with different domains of the 23S rRNA in the assembled 50S subunit and ribosome.</text>
</comment>
<comment type="function">
    <text evidence="5">Forms part of the polypeptide exit tunnel.</text>
</comment>
<dbReference type="GO" id="GO:1990904">
    <property type="term" value="C:ribonucleoprotein complex"/>
    <property type="evidence" value="ECO:0007669"/>
    <property type="project" value="UniProtKB-KW"/>
</dbReference>